<protein>
    <submittedName>
        <fullName evidence="1">Uncharacterized protein</fullName>
    </submittedName>
</protein>
<sequence>MPQIELKTSYSFGPVGTLMLYAPLPGRTLYEVRKALEKQGNVTVIWQGELDAVREYQAIHWVDIQRTVAGGGALGWRNYQVSQASGFEGYDTAVESLYSAVVAMLEKGAEIGGAKVLVARKFGR</sequence>
<reference evidence="1" key="1">
    <citation type="submission" date="2023-07" db="EMBL/GenBank/DDBJ databases">
        <authorList>
            <person name="Kim M.K."/>
        </authorList>
    </citation>
    <scope>NUCLEOTIDE SEQUENCE</scope>
    <source>
        <strain evidence="1">M29</strain>
    </source>
</reference>
<comment type="caution">
    <text evidence="1">The sequence shown here is derived from an EMBL/GenBank/DDBJ whole genome shotgun (WGS) entry which is preliminary data.</text>
</comment>
<gene>
    <name evidence="1" type="ORF">Q5H92_22930</name>
</gene>
<organism evidence="1 2">
    <name type="scientific">Hymenobacter mellowenesis</name>
    <dbReference type="NCBI Taxonomy" id="3063995"/>
    <lineage>
        <taxon>Bacteria</taxon>
        <taxon>Pseudomonadati</taxon>
        <taxon>Bacteroidota</taxon>
        <taxon>Cytophagia</taxon>
        <taxon>Cytophagales</taxon>
        <taxon>Hymenobacteraceae</taxon>
        <taxon>Hymenobacter</taxon>
    </lineage>
</organism>
<accession>A0ABT9AH96</accession>
<name>A0ABT9AH96_9BACT</name>
<proteinExistence type="predicted"/>
<dbReference type="RefSeq" id="WP_305013905.1">
    <property type="nucleotide sequence ID" value="NZ_JAUQSX010000015.1"/>
</dbReference>
<evidence type="ECO:0000313" key="2">
    <source>
        <dbReference type="Proteomes" id="UP001167796"/>
    </source>
</evidence>
<keyword evidence="2" id="KW-1185">Reference proteome</keyword>
<dbReference type="EMBL" id="JAUQSX010000015">
    <property type="protein sequence ID" value="MDO7849237.1"/>
    <property type="molecule type" value="Genomic_DNA"/>
</dbReference>
<dbReference type="Proteomes" id="UP001167796">
    <property type="component" value="Unassembled WGS sequence"/>
</dbReference>
<evidence type="ECO:0000313" key="1">
    <source>
        <dbReference type="EMBL" id="MDO7849237.1"/>
    </source>
</evidence>